<reference evidence="7 8" key="1">
    <citation type="journal article" date="2011" name="J. Bacteriol.">
        <title>Genome sequence of Taylorella equigenitalis MCE9, the causative agent of contagious equine metritis.</title>
        <authorList>
            <person name="Hebert L."/>
            <person name="Moumen B."/>
            <person name="Duquesne F."/>
            <person name="Breuil M.F."/>
            <person name="Laugier C."/>
            <person name="Batto J.M."/>
            <person name="Renault P."/>
            <person name="Petry S."/>
        </authorList>
    </citation>
    <scope>NUCLEOTIDE SEQUENCE [LARGE SCALE GENOMIC DNA]</scope>
    <source>
        <strain evidence="7 8">MCE9</strain>
    </source>
</reference>
<dbReference type="PROSITE" id="PS50975">
    <property type="entry name" value="ATP_GRASP"/>
    <property type="match status" value="1"/>
</dbReference>
<dbReference type="PANTHER" id="PTHR11609">
    <property type="entry name" value="PURINE BIOSYNTHESIS PROTEIN 6/7, PUR6/7"/>
    <property type="match status" value="1"/>
</dbReference>
<dbReference type="PANTHER" id="PTHR11609:SF5">
    <property type="entry name" value="PHOSPHORIBOSYLAMINOIMIDAZOLE CARBOXYLASE"/>
    <property type="match status" value="1"/>
</dbReference>
<comment type="function">
    <text evidence="4">Catalyzes the ATP-dependent conversion of 5-aminoimidazole ribonucleotide (AIR) and HCO(3)(-) to N5-carboxyaminoimidazole ribonucleotide (N5-CAIR).</text>
</comment>
<evidence type="ECO:0000256" key="3">
    <source>
        <dbReference type="ARBA" id="ARBA00022840"/>
    </source>
</evidence>
<organism evidence="7 8">
    <name type="scientific">Taylorella equigenitalis (strain MCE9)</name>
    <dbReference type="NCBI Taxonomy" id="937774"/>
    <lineage>
        <taxon>Bacteria</taxon>
        <taxon>Pseudomonadati</taxon>
        <taxon>Pseudomonadota</taxon>
        <taxon>Betaproteobacteria</taxon>
        <taxon>Burkholderiales</taxon>
        <taxon>Alcaligenaceae</taxon>
        <taxon>Taylorella</taxon>
    </lineage>
</organism>
<dbReference type="Proteomes" id="UP000007472">
    <property type="component" value="Chromosome"/>
</dbReference>
<keyword evidence="3 4" id="KW-0067">ATP-binding</keyword>
<comment type="pathway">
    <text evidence="4 5">Purine metabolism; IMP biosynthesis via de novo pathway; 5-amino-1-(5-phospho-D-ribosyl)imidazole-4-carboxylate from 5-amino-1-(5-phospho-D-ribosyl)imidazole (N5-CAIR route): step 1/2.</text>
</comment>
<keyword evidence="2 4" id="KW-0658">Purine biosynthesis</keyword>
<dbReference type="InterPro" id="IPR029752">
    <property type="entry name" value="D-isomer_DH_CS1"/>
</dbReference>
<dbReference type="InterPro" id="IPR003135">
    <property type="entry name" value="ATP-grasp_carboxylate-amine"/>
</dbReference>
<evidence type="ECO:0000256" key="5">
    <source>
        <dbReference type="RuleBase" id="RU361200"/>
    </source>
</evidence>
<proteinExistence type="inferred from homology"/>
<evidence type="ECO:0000256" key="4">
    <source>
        <dbReference type="HAMAP-Rule" id="MF_01928"/>
    </source>
</evidence>
<dbReference type="InterPro" id="IPR016185">
    <property type="entry name" value="PreATP-grasp_dom_sf"/>
</dbReference>
<dbReference type="InterPro" id="IPR040686">
    <property type="entry name" value="PurK_C"/>
</dbReference>
<comment type="catalytic activity">
    <reaction evidence="4 5">
        <text>5-amino-1-(5-phospho-beta-D-ribosyl)imidazole + hydrogencarbonate + ATP = 5-carboxyamino-1-(5-phospho-D-ribosyl)imidazole + ADP + phosphate + 2 H(+)</text>
        <dbReference type="Rhea" id="RHEA:19317"/>
        <dbReference type="ChEBI" id="CHEBI:15378"/>
        <dbReference type="ChEBI" id="CHEBI:17544"/>
        <dbReference type="ChEBI" id="CHEBI:30616"/>
        <dbReference type="ChEBI" id="CHEBI:43474"/>
        <dbReference type="ChEBI" id="CHEBI:58730"/>
        <dbReference type="ChEBI" id="CHEBI:137981"/>
        <dbReference type="ChEBI" id="CHEBI:456216"/>
        <dbReference type="EC" id="6.3.4.18"/>
    </reaction>
</comment>
<dbReference type="GO" id="GO:0034028">
    <property type="term" value="F:5-(carboxyamino)imidazole ribonucleotide synthase activity"/>
    <property type="evidence" value="ECO:0007669"/>
    <property type="project" value="UniProtKB-UniRule"/>
</dbReference>
<feature type="binding site" evidence="4">
    <location>
        <begin position="180"/>
        <end position="183"/>
    </location>
    <ligand>
        <name>ATP</name>
        <dbReference type="ChEBI" id="CHEBI:30616"/>
    </ligand>
</feature>
<keyword evidence="7" id="KW-0456">Lyase</keyword>
<dbReference type="EC" id="6.3.4.18" evidence="4 5"/>
<gene>
    <name evidence="4 5" type="primary">purK</name>
    <name evidence="7" type="ordered locus">TEQUI_0345</name>
</gene>
<feature type="binding site" evidence="4">
    <location>
        <begin position="150"/>
        <end position="156"/>
    </location>
    <ligand>
        <name>ATP</name>
        <dbReference type="ChEBI" id="CHEBI:30616"/>
    </ligand>
</feature>
<dbReference type="GO" id="GO:0006189">
    <property type="term" value="P:'de novo' IMP biosynthetic process"/>
    <property type="evidence" value="ECO:0007669"/>
    <property type="project" value="UniProtKB-UniRule"/>
</dbReference>
<dbReference type="GO" id="GO:0005829">
    <property type="term" value="C:cytosol"/>
    <property type="evidence" value="ECO:0007669"/>
    <property type="project" value="TreeGrafter"/>
</dbReference>
<dbReference type="NCBIfam" id="NF004677">
    <property type="entry name" value="PRK06019.1-3"/>
    <property type="match status" value="1"/>
</dbReference>
<dbReference type="Gene3D" id="3.30.470.20">
    <property type="entry name" value="ATP-grasp fold, B domain"/>
    <property type="match status" value="1"/>
</dbReference>
<dbReference type="InterPro" id="IPR054350">
    <property type="entry name" value="PurT/PurK_preATP-grasp"/>
</dbReference>
<dbReference type="Pfam" id="PF17769">
    <property type="entry name" value="PurK_C"/>
    <property type="match status" value="1"/>
</dbReference>
<dbReference type="GO" id="GO:0004638">
    <property type="term" value="F:phosphoribosylaminoimidazole carboxylase activity"/>
    <property type="evidence" value="ECO:0007669"/>
    <property type="project" value="InterPro"/>
</dbReference>
<dbReference type="GO" id="GO:0046872">
    <property type="term" value="F:metal ion binding"/>
    <property type="evidence" value="ECO:0007669"/>
    <property type="project" value="InterPro"/>
</dbReference>
<dbReference type="KEGG" id="teq:TEQUI_0345"/>
<evidence type="ECO:0000313" key="8">
    <source>
        <dbReference type="Proteomes" id="UP000007472"/>
    </source>
</evidence>
<evidence type="ECO:0000313" key="7">
    <source>
        <dbReference type="EMBL" id="ADU91292.1"/>
    </source>
</evidence>
<dbReference type="SUPFAM" id="SSF51246">
    <property type="entry name" value="Rudiment single hybrid motif"/>
    <property type="match status" value="1"/>
</dbReference>
<dbReference type="GO" id="GO:0016616">
    <property type="term" value="F:oxidoreductase activity, acting on the CH-OH group of donors, NAD or NADP as acceptor"/>
    <property type="evidence" value="ECO:0007669"/>
    <property type="project" value="UniProtKB-ARBA"/>
</dbReference>
<dbReference type="Pfam" id="PF02222">
    <property type="entry name" value="ATP-grasp"/>
    <property type="match status" value="1"/>
</dbReference>
<keyword evidence="1 4" id="KW-0547">Nucleotide-binding</keyword>
<dbReference type="AlphaFoldDB" id="A0A654KFU2"/>
<comment type="function">
    <text evidence="5">Catalyzes the ATP-dependent conversion of 5-aminoimidazole ribonucleotide (AIR) and HCO(3)- to N5-carboxyaminoimidazole ribonucleotide (N5-CAIR).</text>
</comment>
<accession>A0A654KFU2</accession>
<dbReference type="EMBL" id="CP002456">
    <property type="protein sequence ID" value="ADU91292.1"/>
    <property type="molecule type" value="Genomic_DNA"/>
</dbReference>
<dbReference type="HAMAP" id="MF_01928">
    <property type="entry name" value="PurK"/>
    <property type="match status" value="1"/>
</dbReference>
<feature type="binding site" evidence="4">
    <location>
        <position position="105"/>
    </location>
    <ligand>
        <name>ATP</name>
        <dbReference type="ChEBI" id="CHEBI:30616"/>
    </ligand>
</feature>
<keyword evidence="4 5" id="KW-0436">Ligase</keyword>
<feature type="binding site" evidence="4">
    <location>
        <position position="145"/>
    </location>
    <ligand>
        <name>ATP</name>
        <dbReference type="ChEBI" id="CHEBI:30616"/>
    </ligand>
</feature>
<dbReference type="SUPFAM" id="SSF52440">
    <property type="entry name" value="PreATP-grasp domain"/>
    <property type="match status" value="1"/>
</dbReference>
<dbReference type="InterPro" id="IPR011761">
    <property type="entry name" value="ATP-grasp"/>
</dbReference>
<evidence type="ECO:0000259" key="6">
    <source>
        <dbReference type="PROSITE" id="PS50975"/>
    </source>
</evidence>
<name>A0A654KFU2_TAYEM</name>
<dbReference type="Gene3D" id="3.30.1490.20">
    <property type="entry name" value="ATP-grasp fold, A domain"/>
    <property type="match status" value="1"/>
</dbReference>
<feature type="binding site" evidence="4">
    <location>
        <begin position="266"/>
        <end position="267"/>
    </location>
    <ligand>
        <name>ATP</name>
        <dbReference type="ChEBI" id="CHEBI:30616"/>
    </ligand>
</feature>
<evidence type="ECO:0000256" key="2">
    <source>
        <dbReference type="ARBA" id="ARBA00022755"/>
    </source>
</evidence>
<comment type="subunit">
    <text evidence="4 5">Homodimer.</text>
</comment>
<evidence type="ECO:0000256" key="1">
    <source>
        <dbReference type="ARBA" id="ARBA00022741"/>
    </source>
</evidence>
<protein>
    <recommendedName>
        <fullName evidence="4 5">N5-carboxyaminoimidazole ribonucleotide synthase</fullName>
        <shortName evidence="4 5">N5-CAIR synthase</shortName>
        <ecNumber evidence="4 5">6.3.4.18</ecNumber>
    </recommendedName>
    <alternativeName>
        <fullName evidence="4 5">5-(carboxyamino)imidazole ribonucleotide synthetase</fullName>
    </alternativeName>
</protein>
<dbReference type="NCBIfam" id="TIGR01161">
    <property type="entry name" value="purK"/>
    <property type="match status" value="1"/>
</dbReference>
<dbReference type="UniPathway" id="UPA00074">
    <property type="reaction ID" value="UER00942"/>
</dbReference>
<dbReference type="GO" id="GO:0005524">
    <property type="term" value="F:ATP binding"/>
    <property type="evidence" value="ECO:0007669"/>
    <property type="project" value="UniProtKB-UniRule"/>
</dbReference>
<feature type="domain" description="ATP-grasp" evidence="6">
    <location>
        <begin position="109"/>
        <end position="296"/>
    </location>
</feature>
<feature type="binding site" evidence="4">
    <location>
        <position position="188"/>
    </location>
    <ligand>
        <name>ATP</name>
        <dbReference type="ChEBI" id="CHEBI:30616"/>
    </ligand>
</feature>
<sequence length="385" mass="42736">MNVKRLGILGGGQLGRMFTQAAHRLGYEVVVFSPELESPAGSIAEYEIFAPYDDKESLENFATLTSNISTEFENVPSETLKFLSNIETVDLVSPSASAVEIVQDRIREKSFVKSLDLGLAPYVALKSPEDLETIDFSNLFPGILKIASLGYDGKGQIQVTNMDELKKAYEQLGHKPCVLEKKLNLKMELSIVLARNKYGDIKTFPISVNTHKNGILHMSEVGLHSFSDSIKEEVGGIATEIAKKLNYVGVLCVELFWLEDGSIYVNEIAPRPHNSGHFSIEACTCSQFEQQARILADLPLGDTQLIQPVIMLNLLGDAWFLESADESYPIEPSWAEILTLPGVNLHLYGKKEARRGRKMGHVTIMLKDSHKVRETAKKVAEILKL</sequence>
<dbReference type="PROSITE" id="PS00065">
    <property type="entry name" value="D_2_HYDROXYACID_DH_1"/>
    <property type="match status" value="1"/>
</dbReference>
<dbReference type="NCBIfam" id="NF004679">
    <property type="entry name" value="PRK06019.1-5"/>
    <property type="match status" value="1"/>
</dbReference>
<dbReference type="InterPro" id="IPR011054">
    <property type="entry name" value="Rudment_hybrid_motif"/>
</dbReference>
<feature type="binding site" evidence="4">
    <location>
        <position position="211"/>
    </location>
    <ligand>
        <name>ATP</name>
        <dbReference type="ChEBI" id="CHEBI:30616"/>
    </ligand>
</feature>
<comment type="similarity">
    <text evidence="4 5">Belongs to the PurK/PurT family.</text>
</comment>
<dbReference type="InterPro" id="IPR013815">
    <property type="entry name" value="ATP_grasp_subdomain_1"/>
</dbReference>
<dbReference type="Pfam" id="PF22660">
    <property type="entry name" value="RS_preATP-grasp-like"/>
    <property type="match status" value="1"/>
</dbReference>
<dbReference type="InterPro" id="IPR005875">
    <property type="entry name" value="PurK"/>
</dbReference>
<dbReference type="SUPFAM" id="SSF56059">
    <property type="entry name" value="Glutathione synthetase ATP-binding domain-like"/>
    <property type="match status" value="1"/>
</dbReference>
<dbReference type="Gene3D" id="3.40.50.20">
    <property type="match status" value="1"/>
</dbReference>